<dbReference type="EMBL" id="SNRW01014929">
    <property type="protein sequence ID" value="KAA6370938.1"/>
    <property type="molecule type" value="Genomic_DNA"/>
</dbReference>
<evidence type="ECO:0000256" key="1">
    <source>
        <dbReference type="SAM" id="Phobius"/>
    </source>
</evidence>
<sequence>GELVSECQIGVCINYNDPAGCGCASVESDQQGYNNSDCLEDKSFAQLSECNEGSGTKVEEGSCKCTSDYAPEGCKCARDDEVFNFKKSQCEKAKYQSLQNCSNGNSVGDRLCKCCEGNLPDGCICTNDYHPEQCICDSGSEEFDISRCTAAKDVCINENQDTPEGCTPKCEIYHYQNSENCLCGTSGELVSECQIGVCINYNDPAGCGCASVESDQQGYNNSDCLEDKSFAQLSECNEGSGTKVEEGSCKCTSDYAPEGCKCARDDELVIDYANVVKEIFQMGVYVQMIIIQNNCPCLLSNDPRISICNLLLQRVEVIVNTSNSYTPLQFTFDGDNFRQGVLYIKIDELRNLTDEEIKKQEKDNEEIWKKYHPKQFNSEELLRDEDGFIIWPPENATKLPIYERMTVINNQQGSLSMTDYSWLDCRKKVYGMQISNDNNTLYGIDGKTDKDSAVQIIVDIQEGEQFYNFQKDQYKDDEVDPFPFWLIIIFGVIAAIILTIFVFFSLNRKQQRKIENKAGLTILRALLWNRDYHASRPAFELMRQQRNVVQELIDSEKNYISKLEICVKYFLKPLQKYSKDGKIKVNQSQIKDIFINMEQILNFHKLFSQELQTVAKNWTVHSRIGQMFCKQAPFMKISVEYFQKKEKASKLLKELLKSDPKFNQIVDDITDFDEV</sequence>
<dbReference type="GO" id="GO:0005737">
    <property type="term" value="C:cytoplasm"/>
    <property type="evidence" value="ECO:0007669"/>
    <property type="project" value="TreeGrafter"/>
</dbReference>
<feature type="domain" description="DH" evidence="2">
    <location>
        <begin position="544"/>
        <end position="675"/>
    </location>
</feature>
<dbReference type="InterPro" id="IPR035899">
    <property type="entry name" value="DBL_dom_sf"/>
</dbReference>
<dbReference type="CDD" id="cd00160">
    <property type="entry name" value="RhoGEF"/>
    <property type="match status" value="1"/>
</dbReference>
<dbReference type="AlphaFoldDB" id="A0A5J4UK94"/>
<accession>A0A5J4UK94</accession>
<dbReference type="SUPFAM" id="SSF48065">
    <property type="entry name" value="DBL homology domain (DH-domain)"/>
    <property type="match status" value="1"/>
</dbReference>
<dbReference type="InterPro" id="IPR000219">
    <property type="entry name" value="DH_dom"/>
</dbReference>
<keyword evidence="1" id="KW-0812">Transmembrane</keyword>
<protein>
    <recommendedName>
        <fullName evidence="2">DH domain-containing protein</fullName>
    </recommendedName>
</protein>
<evidence type="ECO:0000313" key="4">
    <source>
        <dbReference type="Proteomes" id="UP000324800"/>
    </source>
</evidence>
<proteinExistence type="predicted"/>
<feature type="non-terminal residue" evidence="3">
    <location>
        <position position="1"/>
    </location>
</feature>
<dbReference type="PROSITE" id="PS50010">
    <property type="entry name" value="DH_2"/>
    <property type="match status" value="1"/>
</dbReference>
<dbReference type="SMART" id="SM00325">
    <property type="entry name" value="RhoGEF"/>
    <property type="match status" value="1"/>
</dbReference>
<reference evidence="3 4" key="1">
    <citation type="submission" date="2019-03" db="EMBL/GenBank/DDBJ databases">
        <title>Single cell metagenomics reveals metabolic interactions within the superorganism composed of flagellate Streblomastix strix and complex community of Bacteroidetes bacteria on its surface.</title>
        <authorList>
            <person name="Treitli S.C."/>
            <person name="Kolisko M."/>
            <person name="Husnik F."/>
            <person name="Keeling P."/>
            <person name="Hampl V."/>
        </authorList>
    </citation>
    <scope>NUCLEOTIDE SEQUENCE [LARGE SCALE GENOMIC DNA]</scope>
    <source>
        <strain evidence="3">ST1C</strain>
    </source>
</reference>
<dbReference type="GO" id="GO:0005085">
    <property type="term" value="F:guanyl-nucleotide exchange factor activity"/>
    <property type="evidence" value="ECO:0007669"/>
    <property type="project" value="InterPro"/>
</dbReference>
<dbReference type="Gene3D" id="1.20.900.10">
    <property type="entry name" value="Dbl homology (DH) domain"/>
    <property type="match status" value="1"/>
</dbReference>
<feature type="transmembrane region" description="Helical" evidence="1">
    <location>
        <begin position="482"/>
        <end position="504"/>
    </location>
</feature>
<dbReference type="InterPro" id="IPR051092">
    <property type="entry name" value="FYVE_RhoGEF_PH"/>
</dbReference>
<gene>
    <name evidence="3" type="ORF">EZS28_033535</name>
</gene>
<dbReference type="OrthoDB" id="6019202at2759"/>
<keyword evidence="1" id="KW-0472">Membrane</keyword>
<organism evidence="3 4">
    <name type="scientific">Streblomastix strix</name>
    <dbReference type="NCBI Taxonomy" id="222440"/>
    <lineage>
        <taxon>Eukaryota</taxon>
        <taxon>Metamonada</taxon>
        <taxon>Preaxostyla</taxon>
        <taxon>Oxymonadida</taxon>
        <taxon>Streblomastigidae</taxon>
        <taxon>Streblomastix</taxon>
    </lineage>
</organism>
<keyword evidence="1" id="KW-1133">Transmembrane helix</keyword>
<dbReference type="Proteomes" id="UP000324800">
    <property type="component" value="Unassembled WGS sequence"/>
</dbReference>
<evidence type="ECO:0000313" key="3">
    <source>
        <dbReference type="EMBL" id="KAA6370938.1"/>
    </source>
</evidence>
<dbReference type="PANTHER" id="PTHR12673">
    <property type="entry name" value="FACIOGENITAL DYSPLASIA PROTEIN"/>
    <property type="match status" value="1"/>
</dbReference>
<name>A0A5J4UK94_9EUKA</name>
<dbReference type="Pfam" id="PF00621">
    <property type="entry name" value="RhoGEF"/>
    <property type="match status" value="1"/>
</dbReference>
<comment type="caution">
    <text evidence="3">The sequence shown here is derived from an EMBL/GenBank/DDBJ whole genome shotgun (WGS) entry which is preliminary data.</text>
</comment>
<evidence type="ECO:0000259" key="2">
    <source>
        <dbReference type="PROSITE" id="PS50010"/>
    </source>
</evidence>
<dbReference type="PANTHER" id="PTHR12673:SF263">
    <property type="entry name" value="PLECKSTRIN DOMAIN-CONTAINING PROTEIN"/>
    <property type="match status" value="1"/>
</dbReference>